<gene>
    <name evidence="2" type="ORF">GH811_04670</name>
</gene>
<proteinExistence type="predicted"/>
<feature type="compositionally biased region" description="Gly residues" evidence="1">
    <location>
        <begin position="12"/>
        <end position="21"/>
    </location>
</feature>
<comment type="caution">
    <text evidence="2">The sequence shown here is derived from an EMBL/GenBank/DDBJ whole genome shotgun (WGS) entry which is preliminary data.</text>
</comment>
<accession>A0ABR6YUQ2</accession>
<dbReference type="Proteomes" id="UP000622405">
    <property type="component" value="Unassembled WGS sequence"/>
</dbReference>
<sequence>MTSHREISNRGIGYGRGPGGGHRQHYRKPSLCRKMSDGTGFTAGCVSVTPTGRGALLYEQRETLYGDAPIMVGLEHQTAFDMVEGSGDLADELVAFTGLDAADLNNYYLVANYIACLEKFGVF</sequence>
<dbReference type="RefSeq" id="WP_186893625.1">
    <property type="nucleotide sequence ID" value="NZ_WJBE01000003.1"/>
</dbReference>
<evidence type="ECO:0000313" key="3">
    <source>
        <dbReference type="Proteomes" id="UP000622405"/>
    </source>
</evidence>
<evidence type="ECO:0000256" key="1">
    <source>
        <dbReference type="SAM" id="MobiDB-lite"/>
    </source>
</evidence>
<keyword evidence="3" id="KW-1185">Reference proteome</keyword>
<organism evidence="2 3">
    <name type="scientific">Acetobacterium malicum</name>
    <dbReference type="NCBI Taxonomy" id="52692"/>
    <lineage>
        <taxon>Bacteria</taxon>
        <taxon>Bacillati</taxon>
        <taxon>Bacillota</taxon>
        <taxon>Clostridia</taxon>
        <taxon>Eubacteriales</taxon>
        <taxon>Eubacteriaceae</taxon>
        <taxon>Acetobacterium</taxon>
    </lineage>
</organism>
<evidence type="ECO:0000313" key="2">
    <source>
        <dbReference type="EMBL" id="MBC3898905.1"/>
    </source>
</evidence>
<feature type="region of interest" description="Disordered" evidence="1">
    <location>
        <begin position="1"/>
        <end position="26"/>
    </location>
</feature>
<protein>
    <submittedName>
        <fullName evidence="2">Uncharacterized protein</fullName>
    </submittedName>
</protein>
<dbReference type="EMBL" id="WJBE01000003">
    <property type="protein sequence ID" value="MBC3898905.1"/>
    <property type="molecule type" value="Genomic_DNA"/>
</dbReference>
<name>A0ABR6YUQ2_9FIRM</name>
<reference evidence="2 3" key="1">
    <citation type="journal article" date="2020" name="mSystems">
        <title>Defining Genomic and Predicted Metabolic Features of the Acetobacterium Genus.</title>
        <authorList>
            <person name="Ross D.E."/>
            <person name="Marshall C.W."/>
            <person name="Gulliver D."/>
            <person name="May H.D."/>
            <person name="Norman R.S."/>
        </authorList>
    </citation>
    <scope>NUCLEOTIDE SEQUENCE [LARGE SCALE GENOMIC DNA]</scope>
    <source>
        <strain evidence="2 3">DSM 4132</strain>
    </source>
</reference>